<sequence>MSTDEGNKMRKKLQHLQGLALDVVQSSGSSTKNFETLLEVVAK</sequence>
<dbReference type="AlphaFoldDB" id="A9PG81"/>
<reference evidence="1" key="1">
    <citation type="journal article" date="2008" name="BMC Genomics">
        <title>Analysis of 4,664 high-quality sequence-finished poplar full-length cDNA clones and their utility for the discovery of genes responding to insect feeding.</title>
        <authorList>
            <person name="Ralph S.G."/>
            <person name="Chun H.J."/>
            <person name="Cooper D."/>
            <person name="Kirkpatrick R."/>
            <person name="Kolosova N."/>
            <person name="Gunter L."/>
            <person name="Tuskan G.A."/>
            <person name="Douglas C.J."/>
            <person name="Holt R.A."/>
            <person name="Jones S.J."/>
            <person name="Marra M.A."/>
            <person name="Bohlmann J."/>
        </authorList>
    </citation>
    <scope>NUCLEOTIDE SEQUENCE</scope>
    <source>
        <tissue evidence="1">Young and mature leaves</tissue>
    </source>
</reference>
<dbReference type="EMBL" id="EF147367">
    <property type="protein sequence ID" value="ABK95384.1"/>
    <property type="molecule type" value="mRNA"/>
</dbReference>
<name>A9PG81_POPTR</name>
<evidence type="ECO:0000313" key="1">
    <source>
        <dbReference type="EMBL" id="ABK95384.1"/>
    </source>
</evidence>
<dbReference type="HOGENOM" id="CLU_001724_0_2_1"/>
<proteinExistence type="evidence at transcript level"/>
<protein>
    <submittedName>
        <fullName evidence="1">Uncharacterized protein</fullName>
    </submittedName>
</protein>
<organism evidence="1">
    <name type="scientific">Populus trichocarpa</name>
    <name type="common">Western balsam poplar</name>
    <name type="synonym">Populus balsamifera subsp. trichocarpa</name>
    <dbReference type="NCBI Taxonomy" id="3694"/>
    <lineage>
        <taxon>Eukaryota</taxon>
        <taxon>Viridiplantae</taxon>
        <taxon>Streptophyta</taxon>
        <taxon>Embryophyta</taxon>
        <taxon>Tracheophyta</taxon>
        <taxon>Spermatophyta</taxon>
        <taxon>Magnoliopsida</taxon>
        <taxon>eudicotyledons</taxon>
        <taxon>Gunneridae</taxon>
        <taxon>Pentapetalae</taxon>
        <taxon>rosids</taxon>
        <taxon>fabids</taxon>
        <taxon>Malpighiales</taxon>
        <taxon>Salicaceae</taxon>
        <taxon>Saliceae</taxon>
        <taxon>Populus</taxon>
    </lineage>
</organism>
<accession>A9PG81</accession>